<reference evidence="1 3" key="1">
    <citation type="submission" date="2017-11" db="EMBL/GenBank/DDBJ databases">
        <title>The genome of Rhizophagus clarus HR1 reveals common genetic basis of auxotrophy among arbuscular mycorrhizal fungi.</title>
        <authorList>
            <person name="Kobayashi Y."/>
        </authorList>
    </citation>
    <scope>NUCLEOTIDE SEQUENCE [LARGE SCALE GENOMIC DNA]</scope>
    <source>
        <strain evidence="1 3">HR1</strain>
    </source>
</reference>
<evidence type="ECO:0000313" key="3">
    <source>
        <dbReference type="Proteomes" id="UP000247702"/>
    </source>
</evidence>
<gene>
    <name evidence="2" type="ORF">RCL2_000115900</name>
    <name evidence="1" type="ORF">RclHR1_10700008</name>
</gene>
<organism evidence="1 3">
    <name type="scientific">Rhizophagus clarus</name>
    <dbReference type="NCBI Taxonomy" id="94130"/>
    <lineage>
        <taxon>Eukaryota</taxon>
        <taxon>Fungi</taxon>
        <taxon>Fungi incertae sedis</taxon>
        <taxon>Mucoromycota</taxon>
        <taxon>Glomeromycotina</taxon>
        <taxon>Glomeromycetes</taxon>
        <taxon>Glomerales</taxon>
        <taxon>Glomeraceae</taxon>
        <taxon>Rhizophagus</taxon>
    </lineage>
</organism>
<sequence length="71" mass="8309">MLQLNVSFMASLEDPRWYIHTPFWFAGYTYDYFATCTLATDTYTQLNDNFDSLSLTDCIILIPYAQTDDDM</sequence>
<reference evidence="2" key="2">
    <citation type="submission" date="2019-10" db="EMBL/GenBank/DDBJ databases">
        <title>Conservation and host-specific expression of non-tandemly repeated heterogenous ribosome RNA gene in arbuscular mycorrhizal fungi.</title>
        <authorList>
            <person name="Maeda T."/>
            <person name="Kobayashi Y."/>
            <person name="Nakagawa T."/>
            <person name="Ezawa T."/>
            <person name="Yamaguchi K."/>
            <person name="Bino T."/>
            <person name="Nishimoto Y."/>
            <person name="Shigenobu S."/>
            <person name="Kawaguchi M."/>
        </authorList>
    </citation>
    <scope>NUCLEOTIDE SEQUENCE</scope>
    <source>
        <strain evidence="2">HR1</strain>
    </source>
</reference>
<dbReference type="AlphaFoldDB" id="A0A2Z6Q2C2"/>
<dbReference type="EMBL" id="BEXD01000081">
    <property type="protein sequence ID" value="GBB84080.1"/>
    <property type="molecule type" value="Genomic_DNA"/>
</dbReference>
<comment type="caution">
    <text evidence="1">The sequence shown here is derived from an EMBL/GenBank/DDBJ whole genome shotgun (WGS) entry which is preliminary data.</text>
</comment>
<name>A0A2Z6Q2C2_9GLOM</name>
<dbReference type="Proteomes" id="UP000615446">
    <property type="component" value="Unassembled WGS sequence"/>
</dbReference>
<accession>A0A2Z6Q2C2</accession>
<protein>
    <submittedName>
        <fullName evidence="1">Uncharacterized protein</fullName>
    </submittedName>
</protein>
<evidence type="ECO:0000313" key="2">
    <source>
        <dbReference type="EMBL" id="GES73640.1"/>
    </source>
</evidence>
<evidence type="ECO:0000313" key="1">
    <source>
        <dbReference type="EMBL" id="GBB84080.1"/>
    </source>
</evidence>
<dbReference type="Proteomes" id="UP000247702">
    <property type="component" value="Unassembled WGS sequence"/>
</dbReference>
<dbReference type="EMBL" id="BLAL01000009">
    <property type="protein sequence ID" value="GES73640.1"/>
    <property type="molecule type" value="Genomic_DNA"/>
</dbReference>
<proteinExistence type="predicted"/>
<keyword evidence="3" id="KW-1185">Reference proteome</keyword>